<evidence type="ECO:0000256" key="10">
    <source>
        <dbReference type="HAMAP-Rule" id="MF_01464"/>
    </source>
</evidence>
<keyword evidence="8 9" id="KW-0472">Membrane</keyword>
<feature type="transmembrane region" description="Helical" evidence="9">
    <location>
        <begin position="729"/>
        <end position="754"/>
    </location>
</feature>
<comment type="similarity">
    <text evidence="9">Belongs to the SecD/SecF family. SecD subfamily.</text>
</comment>
<keyword evidence="7 9" id="KW-0811">Translocation</keyword>
<feature type="domain" description="SecDF P1 head subdomain" evidence="13">
    <location>
        <begin position="166"/>
        <end position="272"/>
    </location>
</feature>
<accession>A0ABV8SSP9</accession>
<evidence type="ECO:0000256" key="2">
    <source>
        <dbReference type="ARBA" id="ARBA00022448"/>
    </source>
</evidence>
<evidence type="ECO:0000256" key="3">
    <source>
        <dbReference type="ARBA" id="ARBA00022475"/>
    </source>
</evidence>
<dbReference type="InterPro" id="IPR005791">
    <property type="entry name" value="SecD"/>
</dbReference>
<evidence type="ECO:0000256" key="1">
    <source>
        <dbReference type="ARBA" id="ARBA00004651"/>
    </source>
</evidence>
<feature type="transmembrane region" description="Helical" evidence="9">
    <location>
        <begin position="625"/>
        <end position="644"/>
    </location>
</feature>
<dbReference type="HAMAP" id="MF_01463_B">
    <property type="entry name" value="SecD_B"/>
    <property type="match status" value="1"/>
</dbReference>
<comment type="function">
    <text evidence="9">Part of the Sec protein translocase complex. Interacts with the SecYEG preprotein conducting channel. SecDF uses the proton motive force (PMF) to complete protein translocation after the ATP-dependent function of SecA.</text>
</comment>
<dbReference type="PANTHER" id="PTHR30081:SF1">
    <property type="entry name" value="PROTEIN TRANSLOCASE SUBUNIT SECD"/>
    <property type="match status" value="1"/>
</dbReference>
<feature type="transmembrane region" description="Helical" evidence="9">
    <location>
        <begin position="477"/>
        <end position="495"/>
    </location>
</feature>
<evidence type="ECO:0000313" key="14">
    <source>
        <dbReference type="EMBL" id="MFC4309419.1"/>
    </source>
</evidence>
<dbReference type="NCBIfam" id="TIGR00966">
    <property type="entry name" value="transloc_SecF"/>
    <property type="match status" value="1"/>
</dbReference>
<evidence type="ECO:0000259" key="12">
    <source>
        <dbReference type="Pfam" id="PF21760"/>
    </source>
</evidence>
<dbReference type="PANTHER" id="PTHR30081">
    <property type="entry name" value="PROTEIN-EXPORT MEMBRANE PROTEIN SEC"/>
    <property type="match status" value="1"/>
</dbReference>
<dbReference type="NCBIfam" id="NF009583">
    <property type="entry name" value="PRK13024.1-3"/>
    <property type="match status" value="1"/>
</dbReference>
<dbReference type="Gene3D" id="3.30.70.3220">
    <property type="match status" value="1"/>
</dbReference>
<feature type="transmembrane region" description="Helical" evidence="9">
    <location>
        <begin position="417"/>
        <end position="441"/>
    </location>
</feature>
<dbReference type="InterPro" id="IPR048634">
    <property type="entry name" value="SecD_SecF_C"/>
</dbReference>
<dbReference type="NCBIfam" id="TIGR00916">
    <property type="entry name" value="2A0604s01"/>
    <property type="match status" value="2"/>
</dbReference>
<evidence type="ECO:0000256" key="8">
    <source>
        <dbReference type="ARBA" id="ARBA00023136"/>
    </source>
</evidence>
<name>A0ABV8SSP9_9GAMM</name>
<keyword evidence="4 9" id="KW-0812">Transmembrane</keyword>
<evidence type="ECO:0000259" key="13">
    <source>
        <dbReference type="Pfam" id="PF22599"/>
    </source>
</evidence>
<dbReference type="NCBIfam" id="TIGR01129">
    <property type="entry name" value="secD"/>
    <property type="match status" value="1"/>
</dbReference>
<dbReference type="SUPFAM" id="SSF82866">
    <property type="entry name" value="Multidrug efflux transporter AcrB transmembrane domain"/>
    <property type="match status" value="2"/>
</dbReference>
<dbReference type="Gene3D" id="3.30.1360.200">
    <property type="match status" value="1"/>
</dbReference>
<feature type="domain" description="Protein export membrane protein SecD/SecF C-terminal" evidence="11">
    <location>
        <begin position="275"/>
        <end position="446"/>
    </location>
</feature>
<dbReference type="Pfam" id="PF22599">
    <property type="entry name" value="SecDF_P1_head"/>
    <property type="match status" value="1"/>
</dbReference>
<dbReference type="InterPro" id="IPR048631">
    <property type="entry name" value="SecD_1st"/>
</dbReference>
<reference evidence="15" key="1">
    <citation type="journal article" date="2019" name="Int. J. Syst. Evol. Microbiol.">
        <title>The Global Catalogue of Microorganisms (GCM) 10K type strain sequencing project: providing services to taxonomists for standard genome sequencing and annotation.</title>
        <authorList>
            <consortium name="The Broad Institute Genomics Platform"/>
            <consortium name="The Broad Institute Genome Sequencing Center for Infectious Disease"/>
            <person name="Wu L."/>
            <person name="Ma J."/>
        </authorList>
    </citation>
    <scope>NUCLEOTIDE SEQUENCE [LARGE SCALE GENOMIC DNA]</scope>
    <source>
        <strain evidence="15">CGMCC 1.10759</strain>
    </source>
</reference>
<dbReference type="Pfam" id="PF07549">
    <property type="entry name" value="Sec_GG"/>
    <property type="match status" value="2"/>
</dbReference>
<keyword evidence="2 9" id="KW-0813">Transport</keyword>
<evidence type="ECO:0000259" key="11">
    <source>
        <dbReference type="Pfam" id="PF02355"/>
    </source>
</evidence>
<evidence type="ECO:0000256" key="9">
    <source>
        <dbReference type="HAMAP-Rule" id="MF_01463"/>
    </source>
</evidence>
<feature type="transmembrane region" description="Helical" evidence="9">
    <location>
        <begin position="319"/>
        <end position="340"/>
    </location>
</feature>
<dbReference type="EMBL" id="JBHSDU010000003">
    <property type="protein sequence ID" value="MFC4309419.1"/>
    <property type="molecule type" value="Genomic_DNA"/>
</dbReference>
<dbReference type="Pfam" id="PF02355">
    <property type="entry name" value="SecD_SecF_C"/>
    <property type="match status" value="2"/>
</dbReference>
<feature type="transmembrane region" description="Helical" evidence="9">
    <location>
        <begin position="600"/>
        <end position="618"/>
    </location>
</feature>
<dbReference type="InterPro" id="IPR022645">
    <property type="entry name" value="SecD/SecF_bac"/>
</dbReference>
<keyword evidence="6 9" id="KW-1133">Transmembrane helix</keyword>
<evidence type="ECO:0000256" key="6">
    <source>
        <dbReference type="ARBA" id="ARBA00022989"/>
    </source>
</evidence>
<dbReference type="InterPro" id="IPR022646">
    <property type="entry name" value="SecD/SecF_CS"/>
</dbReference>
<evidence type="ECO:0000256" key="5">
    <source>
        <dbReference type="ARBA" id="ARBA00022927"/>
    </source>
</evidence>
<comment type="caution">
    <text evidence="14">The sequence shown here is derived from an EMBL/GenBank/DDBJ whole genome shotgun (WGS) entry which is preliminary data.</text>
</comment>
<comment type="caution">
    <text evidence="9">Lacks conserved residue(s) required for the propagation of feature annotation.</text>
</comment>
<dbReference type="InterPro" id="IPR005665">
    <property type="entry name" value="SecF_bac"/>
</dbReference>
<sequence>MVPSKWKLVLYGLVIVIGSLIALPSLLTSKQLEAWPDWLPHKQVALGLDLRGGAHLVLEIDERAMQKDIEEEGLDALGATARRQSALQQSIEIVRRRIDAIGVAEPTVQALGTNRILVQLPGMQDPASIRTLLGSTAKLTFHRVESWGAPSRSAPPIGTIRVPAPDEGIDYILQQRPMLQGERLVQANSGIDNQTGRPVVSFRFDDAGAKQFAKITIDNVGRQFAIVLDGKVISAPVIEEPIIGGSGQISGNFTAAETSSLSALLRAGALPVPLQIVEERMVGPDLGSDAIRMGAVTGAAGLLFVLVFMTVLYRGWGVVANLALVINVTLTLAALTLLGATLTLPGIAGIVLGIGLAVDANVLINERIREETRNGKSAIAALTNGFDRAYATIIDSNVTALIATALLFWFGSGPVRGFAVTMALGIAISMFTAVTVVKSIMAMWLKWRRPKQFVIGSLLPARWRSATPNFEFMRARFVGLGVSLVLSVASLMLFVKPGLNYGVDFTGGTIIEASAPAAMQVAEIRAGLEQANLGEVSLQQADGNGTTVLVRIQQQPDADASAQTEVAERAKAAILEVEPTASFDRVDIIGPKISGELTDAGILAVLFASVAMFIYIWIRFDWHFGVGAIATLALDTTKIIGFFALTGLEFNLTAIAALLTLIGYSVNDKVVVYDRMRENLRLHPDIPLRQIIDRSINETLARSLFTSVTAFLAMLPMAIWGGATVASFAVPMVFGIVVAASSSVFIAAPILLFLGERIKHRPALVQEATP</sequence>
<dbReference type="InterPro" id="IPR022813">
    <property type="entry name" value="SecD/SecF_arch_bac"/>
</dbReference>
<comment type="similarity">
    <text evidence="10">Belongs to the SecD/SecF family. SecF subfamily.</text>
</comment>
<feature type="transmembrane region" description="Helical" evidence="9">
    <location>
        <begin position="389"/>
        <end position="411"/>
    </location>
</feature>
<feature type="domain" description="Protein translocase subunit SecDF P1" evidence="12">
    <location>
        <begin position="87"/>
        <end position="145"/>
    </location>
</feature>
<protein>
    <recommendedName>
        <fullName evidence="9 10">Multifunctional fusion protein</fullName>
    </recommendedName>
    <domain>
        <recommendedName>
            <fullName evidence="9">Protein translocase subunit SecD</fullName>
        </recommendedName>
    </domain>
    <domain>
        <recommendedName>
            <fullName evidence="10">Protein-export membrane protein SecF</fullName>
        </recommendedName>
    </domain>
</protein>
<dbReference type="RefSeq" id="WP_380596473.1">
    <property type="nucleotide sequence ID" value="NZ_JBHSDU010000003.1"/>
</dbReference>
<dbReference type="Proteomes" id="UP001595904">
    <property type="component" value="Unassembled WGS sequence"/>
</dbReference>
<dbReference type="Pfam" id="PF21760">
    <property type="entry name" value="SecD_1st"/>
    <property type="match status" value="1"/>
</dbReference>
<dbReference type="PRINTS" id="PR01755">
    <property type="entry name" value="SECFTRNLCASE"/>
</dbReference>
<dbReference type="HAMAP" id="MF_01464_B">
    <property type="entry name" value="SecF_B"/>
    <property type="match status" value="1"/>
</dbReference>
<feature type="transmembrane region" description="Helical" evidence="9">
    <location>
        <begin position="290"/>
        <end position="312"/>
    </location>
</feature>
<evidence type="ECO:0000256" key="4">
    <source>
        <dbReference type="ARBA" id="ARBA00022692"/>
    </source>
</evidence>
<evidence type="ECO:0000256" key="7">
    <source>
        <dbReference type="ARBA" id="ARBA00023010"/>
    </source>
</evidence>
<dbReference type="InterPro" id="IPR055344">
    <property type="entry name" value="SecD_SecF_C_bact"/>
</dbReference>
<keyword evidence="15" id="KW-1185">Reference proteome</keyword>
<comment type="subunit">
    <text evidence="9">Forms a complex with SecF. Part of the essential Sec protein translocation apparatus which comprises SecA, SecYEG and auxiliary proteins SecDF-YajC and YidC.</text>
</comment>
<gene>
    <name evidence="9 14" type="primary">secD</name>
    <name evidence="10" type="synonym">secF</name>
    <name evidence="14" type="ORF">ACFPN2_10030</name>
</gene>
<keyword evidence="5 9" id="KW-0653">Protein transport</keyword>
<comment type="subcellular location">
    <subcellularLocation>
        <location evidence="1 9">Cell membrane</location>
        <topology evidence="1 9">Multi-pass membrane protein</topology>
    </subcellularLocation>
</comment>
<feature type="domain" description="Protein export membrane protein SecD/SecF C-terminal" evidence="11">
    <location>
        <begin position="574"/>
        <end position="756"/>
    </location>
</feature>
<feature type="transmembrane region" description="Helical" evidence="9">
    <location>
        <begin position="346"/>
        <end position="364"/>
    </location>
</feature>
<dbReference type="InterPro" id="IPR054384">
    <property type="entry name" value="SecDF_P1_head"/>
</dbReference>
<organism evidence="14 15">
    <name type="scientific">Steroidobacter flavus</name>
    <dbReference type="NCBI Taxonomy" id="1842136"/>
    <lineage>
        <taxon>Bacteria</taxon>
        <taxon>Pseudomonadati</taxon>
        <taxon>Pseudomonadota</taxon>
        <taxon>Gammaproteobacteria</taxon>
        <taxon>Steroidobacterales</taxon>
        <taxon>Steroidobacteraceae</taxon>
        <taxon>Steroidobacter</taxon>
    </lineage>
</organism>
<feature type="transmembrane region" description="Helical" evidence="9">
    <location>
        <begin position="650"/>
        <end position="667"/>
    </location>
</feature>
<feature type="transmembrane region" description="Helical" evidence="9">
    <location>
        <begin position="704"/>
        <end position="723"/>
    </location>
</feature>
<proteinExistence type="inferred from homology"/>
<keyword evidence="3 9" id="KW-1003">Cell membrane</keyword>
<comment type="subunit">
    <text evidence="10">Forms a complex with SecD. Part of the essential Sec protein translocation apparatus which comprises SecA, SecYEG and auxiliary proteins SecDF-YajC and YidC.</text>
</comment>
<dbReference type="Gene3D" id="1.20.1640.10">
    <property type="entry name" value="Multidrug efflux transporter AcrB transmembrane domain"/>
    <property type="match status" value="2"/>
</dbReference>
<evidence type="ECO:0000313" key="15">
    <source>
        <dbReference type="Proteomes" id="UP001595904"/>
    </source>
</evidence>